<dbReference type="AlphaFoldDB" id="Z9JHU2"/>
<reference evidence="1 2" key="1">
    <citation type="journal article" date="2014" name="Genome Announc.">
        <title>Draft Genome Sequence of Xylella fastidiosa Pear Leaf Scorch Strain in Taiwan.</title>
        <authorList>
            <person name="Su C.C."/>
            <person name="Deng W.L."/>
            <person name="Jan F.J."/>
            <person name="Chang C.J."/>
            <person name="Huang H."/>
            <person name="Chen J."/>
        </authorList>
    </citation>
    <scope>NUCLEOTIDE SEQUENCE [LARGE SCALE GENOMIC DNA]</scope>
    <source>
        <strain evidence="1 2">PLS229</strain>
    </source>
</reference>
<accession>Z9JHU2</accession>
<comment type="caution">
    <text evidence="1">The sequence shown here is derived from an EMBL/GenBank/DDBJ whole genome shotgun (WGS) entry which is preliminary data.</text>
</comment>
<dbReference type="PATRIC" id="fig|1444770.3.peg.1936"/>
<gene>
    <name evidence="1" type="ORF">AF72_08185</name>
</gene>
<dbReference type="RefSeq" id="WP_160165185.1">
    <property type="nucleotide sequence ID" value="NZ_CP087676.1"/>
</dbReference>
<organism evidence="1 2">
    <name type="scientific">Xylella taiwanensis</name>
    <dbReference type="NCBI Taxonomy" id="1444770"/>
    <lineage>
        <taxon>Bacteria</taxon>
        <taxon>Pseudomonadati</taxon>
        <taxon>Pseudomonadota</taxon>
        <taxon>Gammaproteobacteria</taxon>
        <taxon>Lysobacterales</taxon>
        <taxon>Lysobacteraceae</taxon>
        <taxon>Xylella</taxon>
    </lineage>
</organism>
<name>Z9JHU2_9GAMM</name>
<proteinExistence type="predicted"/>
<evidence type="ECO:0000313" key="2">
    <source>
        <dbReference type="Proteomes" id="UP000020406"/>
    </source>
</evidence>
<dbReference type="Proteomes" id="UP000020406">
    <property type="component" value="Unassembled WGS sequence"/>
</dbReference>
<evidence type="ECO:0000313" key="1">
    <source>
        <dbReference type="EMBL" id="EWS77960.1"/>
    </source>
</evidence>
<dbReference type="EMBL" id="JDSQ01000012">
    <property type="protein sequence ID" value="EWS77960.1"/>
    <property type="molecule type" value="Genomic_DNA"/>
</dbReference>
<sequence>MEVISFLACGNDPGGDAGHNGRRTRHGCSHVSLSGVVFPHTAQTEASDLNALL</sequence>
<protein>
    <submittedName>
        <fullName evidence="1">Uncharacterized protein</fullName>
    </submittedName>
</protein>
<dbReference type="STRING" id="1444770.AF72_08185"/>